<dbReference type="Gene3D" id="2.180.10.10">
    <property type="entry name" value="RHS repeat-associated core"/>
    <property type="match status" value="2"/>
</dbReference>
<organism evidence="6 7">
    <name type="scientific">Pseudoalteromonas rubra</name>
    <dbReference type="NCBI Taxonomy" id="43658"/>
    <lineage>
        <taxon>Bacteria</taxon>
        <taxon>Pseudomonadati</taxon>
        <taxon>Pseudomonadota</taxon>
        <taxon>Gammaproteobacteria</taxon>
        <taxon>Alteromonadales</taxon>
        <taxon>Pseudoalteromonadaceae</taxon>
        <taxon>Pseudoalteromonas</taxon>
    </lineage>
</organism>
<dbReference type="Pfam" id="PF12256">
    <property type="entry name" value="TcdB_toxin_midN"/>
    <property type="match status" value="1"/>
</dbReference>
<dbReference type="InterPro" id="IPR013783">
    <property type="entry name" value="Ig-like_fold"/>
</dbReference>
<keyword evidence="2" id="KW-0964">Secreted</keyword>
<dbReference type="Gene3D" id="2.60.40.10">
    <property type="entry name" value="Immunoglobulins"/>
    <property type="match status" value="1"/>
</dbReference>
<dbReference type="InterPro" id="IPR050708">
    <property type="entry name" value="T6SS_VgrG/RHS"/>
</dbReference>
<dbReference type="Proteomes" id="UP000036850">
    <property type="component" value="Unassembled WGS sequence"/>
</dbReference>
<evidence type="ECO:0000313" key="7">
    <source>
        <dbReference type="Proteomes" id="UP000036850"/>
    </source>
</evidence>
<accession>A0A0L0EUQ8</accession>
<dbReference type="PANTHER" id="PTHR32305">
    <property type="match status" value="1"/>
</dbReference>
<dbReference type="InterPro" id="IPR022385">
    <property type="entry name" value="Rhs_assc_core"/>
</dbReference>
<dbReference type="SUPFAM" id="SSF69318">
    <property type="entry name" value="Integrin alpha N-terminal domain"/>
    <property type="match status" value="2"/>
</dbReference>
<evidence type="ECO:0000256" key="3">
    <source>
        <dbReference type="ARBA" id="ARBA00023026"/>
    </source>
</evidence>
<evidence type="ECO:0000256" key="4">
    <source>
        <dbReference type="SAM" id="SignalP"/>
    </source>
</evidence>
<dbReference type="InterPro" id="IPR022045">
    <property type="entry name" value="TcdB_toxin_mid/N"/>
</dbReference>
<evidence type="ECO:0000313" key="6">
    <source>
        <dbReference type="EMBL" id="KNC68159.1"/>
    </source>
</evidence>
<dbReference type="Pfam" id="PF03534">
    <property type="entry name" value="SpvB"/>
    <property type="match status" value="1"/>
</dbReference>
<dbReference type="PANTHER" id="PTHR32305:SF15">
    <property type="entry name" value="PROTEIN RHSA-RELATED"/>
    <property type="match status" value="1"/>
</dbReference>
<evidence type="ECO:0000256" key="2">
    <source>
        <dbReference type="ARBA" id="ARBA00022525"/>
    </source>
</evidence>
<dbReference type="PATRIC" id="fig|43658.6.peg.4656"/>
<dbReference type="OrthoDB" id="6277267at2"/>
<keyword evidence="3" id="KW-0843">Virulence</keyword>
<proteinExistence type="predicted"/>
<dbReference type="GO" id="GO:0005737">
    <property type="term" value="C:cytoplasm"/>
    <property type="evidence" value="ECO:0007669"/>
    <property type="project" value="InterPro"/>
</dbReference>
<feature type="chain" id="PRO_5005538121" description="Insecticide toxin TcdB middle/N-terminal domain-containing protein" evidence="4">
    <location>
        <begin position="25"/>
        <end position="2095"/>
    </location>
</feature>
<dbReference type="GO" id="GO:0005576">
    <property type="term" value="C:extracellular region"/>
    <property type="evidence" value="ECO:0007669"/>
    <property type="project" value="UniProtKB-SubCell"/>
</dbReference>
<name>A0A0L0EUQ8_9GAMM</name>
<dbReference type="InterPro" id="IPR028994">
    <property type="entry name" value="Integrin_alpha_N"/>
</dbReference>
<feature type="signal peptide" evidence="4">
    <location>
        <begin position="1"/>
        <end position="24"/>
    </location>
</feature>
<keyword evidence="4" id="KW-0732">Signal</keyword>
<evidence type="ECO:0000259" key="5">
    <source>
        <dbReference type="Pfam" id="PF12256"/>
    </source>
</evidence>
<dbReference type="InterPro" id="IPR003284">
    <property type="entry name" value="Sal_SpvB"/>
</dbReference>
<gene>
    <name evidence="6" type="ORF">AC626_06480</name>
</gene>
<protein>
    <recommendedName>
        <fullName evidence="5">Insecticide toxin TcdB middle/N-terminal domain-containing protein</fullName>
    </recommendedName>
</protein>
<comment type="subcellular location">
    <subcellularLocation>
        <location evidence="1">Secreted</location>
    </subcellularLocation>
</comment>
<dbReference type="Pfam" id="PF05593">
    <property type="entry name" value="RHS_repeat"/>
    <property type="match status" value="1"/>
</dbReference>
<dbReference type="InterPro" id="IPR031325">
    <property type="entry name" value="RHS_repeat"/>
</dbReference>
<sequence>MKRRLISVRRSAMLLALMGFNSMASTDKPTSYTLKWSEVEGASHYLLEEKQSDGSWKPVAETHTDALLQKITKQTHGTYTYRVSGCITDSSQNVHCGEEVAEYSKSLAVNTKSIGVADVTFEFAATNDDKSLDLPGKYKGEITAVTPGEFRVDEAGNATYQIPLDLPTGAGGMKPQVSLAYSSGNTQPSVAGIGWSLSGISAISRCDKSHYYDNLGEMYVQGVQFDLNDAFCVDGQRLIQITDDGNEQLDVNYDAVYRTENDSFTEYFRVTASGDVTGFVAKTKSGETHFYGNLNTTSNTAAANSVQAINSAKTGNVAINNTWARSSIVDLFGNTIKYDYTSGEEDVSIDQQMLMSSVIYGDIKLTLNYEKSGSKYGFRHGNPFQITQRLQSVSIAVGDKSYKQYSLQYQPYSAQPKLELVTLCQGEFMVSYGCAKPVRFAWHPEASLVDVENPIELEIGDSQKTKHSLTADVNGDGAADIIKYVGEGSWHVNYGLDGRADAFFIPDSQFDSSSDARQAGLTRVADLNGDGRADLLIRAKGKDNIYKWHLVTHAGFQDYDDTCNSNLSNNIIGICWGKQSTGEFKTKVLLEGNDISNIEFADIDGDGLKDVTYLTDSTYVHARKTRVSDTGDVTLQPEQQLLFVDDIDSDLLTRDLGTGQEELLFITSFKWLEVNGDGLSDLAVSLEVYGKTCEEDQGGNVRCQEGGDGYELHTLLNQVGQFPEHELQVSKMNHPDSLKVADLNGDGLTDVIYKAGQRWKYIASNGVGFEPAVEFRALNGLHERDIMVFDYDSDLKQEILTYSKERKEWNAYVFASSSNQLIGGYTAVKIERRESDTERDSLLFGDYDADGLVDWIRVRRTLEDATAEIFTRAQTNKKFNSIYRFTDGMGNATEVTYKPLKDDTVYEGVLQSRFPIITVTNPVYVVAEASSPDGIGGTAKVQYKYANMAFHGQGRGALGFGMLTTTDSRDPNYDIVTTTHYYQGLDDNETVRSSLPSPHLIGLPRLTTRKLVKKSDDSEIVLSESKNTYQQITTRSGIDANVRRSPYYTYVSNSTETANFLNSSSTAGTYVNGGLKSTTTTTQSYDQDGNLTVSQVTVADAAGKAYSTKTVNEYTATASQCDAVPVPDGSEQYSGDYGRYGRLTCATVTKASPDSAETRQSAFAYDDKGMLKVEVANAHHDDLQVATTYGYDKWGNTTSTSIAGKQLVKGTSYSDLPVYSSAVTRTSTVTYDAKGRFIEQSANEGGHLTCFDYDPVSGLLQSETTHVNSCGEAGGLTTSYRYNALGQPTGEESPTGIVTTITRSLEQQGFKEVSNRTGGQPKITYYDAMGRPTKVITHGFDATTTSVVLKEYDAFGRTYQQSVPLLGDLQGNYSSPTVGELTETRYDILGRVVYSAAPTFNGKRQTVSTSYSDFTISELHSSSAGTVTKESVFNVEGRLVSVSDNVNEELGAEKSSISYQYNVNGQLKSTTDSSGNVVTIAHDVLGNKVGMQDPDKGTWQYRYNAFGELKWQKNANGAVTWFDYDAMGRTILRVDDAQSAMHAQVRCFYYDTLGAGTLEREKVVSGHSCSVDANLEFEKSYKYDKYYRLEELTTSIYSSEDESYQVTQRSHYDKLGRIYLSEMSDTFAVGYRFNERGFKYQEVALRYNPSTQKVEETTLKTISEVNHRNQATEESYSGQKLTYGYDGATGLSTGLTATNIQTQTGTNSFSAVYDYNGGGQLKTRTFTGLYSKTRTESFTYDGLNRLSTATNQFGSIKQTLHYCYDALGNMLKKGATTNCQAGDNRFMYGNSQRSTANAGPHALRYDNKTGKTYHYDNNGNMTSDGSRTLHYSGFDKVTQIHKANELRVQFSYGAGLSRYYRKDTYLNGEDEAKGQLNKETFYLGNFERIVTDSGDITHQYTVGNMQITENKQSGEATHRLMVRDYLGSVLAVSEINANNTAGKLVQTFRYDPFGQQFAMNEGTGSVFHGYMRYGFTGHEMLNELNIIHMNGRIYDPTLGRFLQADPHIQAPENSQSYNRYSYVLNNPLSYTDPSGYFFNKIFKGLNELFGDFAPFVGIALMFVPGMQAWAMQSIWNSALIGFVSGGIATGSLKGL</sequence>
<evidence type="ECO:0000256" key="1">
    <source>
        <dbReference type="ARBA" id="ARBA00004613"/>
    </source>
</evidence>
<reference evidence="7" key="1">
    <citation type="submission" date="2015-07" db="EMBL/GenBank/DDBJ databases">
        <title>Draft genome sequence of a Pseudoalteromonas rubra strain, OCN096, isolated from Kaneohe Bay, Oahu, Hawaii.</title>
        <authorList>
            <person name="Beurmann S."/>
            <person name="Ushijima B."/>
            <person name="Belcaid M."/>
            <person name="Callahan S.M."/>
            <person name="Aeby G.S."/>
        </authorList>
    </citation>
    <scope>NUCLEOTIDE SEQUENCE [LARGE SCALE GENOMIC DNA]</scope>
    <source>
        <strain evidence="7">OCN096</strain>
    </source>
</reference>
<dbReference type="EMBL" id="LFZX01000033">
    <property type="protein sequence ID" value="KNC68159.1"/>
    <property type="molecule type" value="Genomic_DNA"/>
</dbReference>
<dbReference type="NCBIfam" id="TIGR03696">
    <property type="entry name" value="Rhs_assc_core"/>
    <property type="match status" value="1"/>
</dbReference>
<feature type="domain" description="Insecticide toxin TcdB middle/N-terminal" evidence="5">
    <location>
        <begin position="843"/>
        <end position="983"/>
    </location>
</feature>
<comment type="caution">
    <text evidence="6">The sequence shown here is derived from an EMBL/GenBank/DDBJ whole genome shotgun (WGS) entry which is preliminary data.</text>
</comment>